<comment type="caution">
    <text evidence="2">The sequence shown here is derived from an EMBL/GenBank/DDBJ whole genome shotgun (WGS) entry which is preliminary data.</text>
</comment>
<evidence type="ECO:0000313" key="2">
    <source>
        <dbReference type="EMBL" id="KAJ1211188.1"/>
    </source>
</evidence>
<gene>
    <name evidence="2" type="ORF">NDU88_006549</name>
</gene>
<accession>A0AAV7WAX0</accession>
<dbReference type="EMBL" id="JANPWB010000002">
    <property type="protein sequence ID" value="KAJ1211188.1"/>
    <property type="molecule type" value="Genomic_DNA"/>
</dbReference>
<proteinExistence type="predicted"/>
<organism evidence="2 3">
    <name type="scientific">Pleurodeles waltl</name>
    <name type="common">Iberian ribbed newt</name>
    <dbReference type="NCBI Taxonomy" id="8319"/>
    <lineage>
        <taxon>Eukaryota</taxon>
        <taxon>Metazoa</taxon>
        <taxon>Chordata</taxon>
        <taxon>Craniata</taxon>
        <taxon>Vertebrata</taxon>
        <taxon>Euteleostomi</taxon>
        <taxon>Amphibia</taxon>
        <taxon>Batrachia</taxon>
        <taxon>Caudata</taxon>
        <taxon>Salamandroidea</taxon>
        <taxon>Salamandridae</taxon>
        <taxon>Pleurodelinae</taxon>
        <taxon>Pleurodeles</taxon>
    </lineage>
</organism>
<reference evidence="2" key="1">
    <citation type="journal article" date="2022" name="bioRxiv">
        <title>Sequencing and chromosome-scale assembly of the giantPleurodeles waltlgenome.</title>
        <authorList>
            <person name="Brown T."/>
            <person name="Elewa A."/>
            <person name="Iarovenko S."/>
            <person name="Subramanian E."/>
            <person name="Araus A.J."/>
            <person name="Petzold A."/>
            <person name="Susuki M."/>
            <person name="Suzuki K.-i.T."/>
            <person name="Hayashi T."/>
            <person name="Toyoda A."/>
            <person name="Oliveira C."/>
            <person name="Osipova E."/>
            <person name="Leigh N.D."/>
            <person name="Simon A."/>
            <person name="Yun M.H."/>
        </authorList>
    </citation>
    <scope>NUCLEOTIDE SEQUENCE</scope>
    <source>
        <strain evidence="2">20211129_DDA</strain>
        <tissue evidence="2">Liver</tissue>
    </source>
</reference>
<name>A0AAV7WAX0_PLEWA</name>
<dbReference type="Proteomes" id="UP001066276">
    <property type="component" value="Chromosome 1_2"/>
</dbReference>
<dbReference type="AlphaFoldDB" id="A0AAV7WAX0"/>
<feature type="region of interest" description="Disordered" evidence="1">
    <location>
        <begin position="1"/>
        <end position="45"/>
    </location>
</feature>
<feature type="compositionally biased region" description="Polar residues" evidence="1">
    <location>
        <begin position="87"/>
        <end position="96"/>
    </location>
</feature>
<protein>
    <submittedName>
        <fullName evidence="2">Uncharacterized protein</fullName>
    </submittedName>
</protein>
<keyword evidence="3" id="KW-1185">Reference proteome</keyword>
<sequence length="104" mass="11008">MSPRKEGGLRAASHPGPNKKGDEKTNKKARREAPGAWAGGSGSEELQFADRAGREMDGGVSARAWMRVQDKHVKGRLAGEGWPSEKGTGTLSSCSQLEAVEGEC</sequence>
<evidence type="ECO:0000256" key="1">
    <source>
        <dbReference type="SAM" id="MobiDB-lite"/>
    </source>
</evidence>
<evidence type="ECO:0000313" key="3">
    <source>
        <dbReference type="Proteomes" id="UP001066276"/>
    </source>
</evidence>
<feature type="region of interest" description="Disordered" evidence="1">
    <location>
        <begin position="76"/>
        <end position="104"/>
    </location>
</feature>